<dbReference type="Pfam" id="PF06414">
    <property type="entry name" value="Zeta_toxin"/>
    <property type="match status" value="1"/>
</dbReference>
<dbReference type="EMBL" id="CP108164">
    <property type="protein sequence ID" value="WTQ85616.1"/>
    <property type="molecule type" value="Genomic_DNA"/>
</dbReference>
<evidence type="ECO:0000256" key="1">
    <source>
        <dbReference type="ARBA" id="ARBA00009104"/>
    </source>
</evidence>
<reference evidence="8 9" key="1">
    <citation type="submission" date="2022-10" db="EMBL/GenBank/DDBJ databases">
        <title>The complete genomes of actinobacterial strains from the NBC collection.</title>
        <authorList>
            <person name="Joergensen T.S."/>
            <person name="Alvarez Arevalo M."/>
            <person name="Sterndorff E.B."/>
            <person name="Faurdal D."/>
            <person name="Vuksanovic O."/>
            <person name="Mourched A.-S."/>
            <person name="Charusanti P."/>
            <person name="Shaw S."/>
            <person name="Blin K."/>
            <person name="Weber T."/>
        </authorList>
    </citation>
    <scope>NUCLEOTIDE SEQUENCE [LARGE SCALE GENOMIC DNA]</scope>
    <source>
        <strain evidence="8 9">NBC_00156</strain>
    </source>
</reference>
<feature type="domain" description="Zeta toxin" evidence="7">
    <location>
        <begin position="26"/>
        <end position="164"/>
    </location>
</feature>
<protein>
    <recommendedName>
        <fullName evidence="5">UDP-N-acetylglucosamine kinase</fullName>
        <ecNumber evidence="2">2.7.1.176</ecNumber>
    </recommendedName>
    <alternativeName>
        <fullName evidence="5">UDP-N-acetylglucosamine kinase</fullName>
    </alternativeName>
</protein>
<sequence length="176" mass="18839">MSSPSPRGQAAAPPAPVLPSALCGAVAQEQPVVVFVAGQAGSGKTLVMDLVQAALQRRGGAVRVDRDAYKAVHPRYSAFLAEDVRTAGVRVREETYRWQAEVEARARPCRYDVVVEEALVDPAEWRASAAAYRRAGYRAEFVALAVPEAVSQLGVLDRYLRLAEKGAGPVRGVGQP</sequence>
<proteinExistence type="inferred from homology"/>
<evidence type="ECO:0000256" key="6">
    <source>
        <dbReference type="ARBA" id="ARBA00048178"/>
    </source>
</evidence>
<evidence type="ECO:0000256" key="4">
    <source>
        <dbReference type="ARBA" id="ARBA00022840"/>
    </source>
</evidence>
<dbReference type="Proteomes" id="UP001622557">
    <property type="component" value="Chromosome"/>
</dbReference>
<comment type="catalytic activity">
    <reaction evidence="6">
        <text>UDP-N-acetyl-alpha-D-glucosamine + ATP = UDP-N-acetyl-alpha-D-glucosamine 3'-phosphate + ADP + H(+)</text>
        <dbReference type="Rhea" id="RHEA:32671"/>
        <dbReference type="ChEBI" id="CHEBI:15378"/>
        <dbReference type="ChEBI" id="CHEBI:30616"/>
        <dbReference type="ChEBI" id="CHEBI:57705"/>
        <dbReference type="ChEBI" id="CHEBI:64353"/>
        <dbReference type="ChEBI" id="CHEBI:456216"/>
        <dbReference type="EC" id="2.7.1.176"/>
    </reaction>
</comment>
<comment type="similarity">
    <text evidence="1">Belongs to the zeta toxin family.</text>
</comment>
<evidence type="ECO:0000259" key="7">
    <source>
        <dbReference type="Pfam" id="PF06414"/>
    </source>
</evidence>
<dbReference type="InterPro" id="IPR027417">
    <property type="entry name" value="P-loop_NTPase"/>
</dbReference>
<evidence type="ECO:0000256" key="5">
    <source>
        <dbReference type="ARBA" id="ARBA00032897"/>
    </source>
</evidence>
<name>A0ABZ1L4F9_STRAH</name>
<accession>A0ABZ1L4F9</accession>
<evidence type="ECO:0000313" key="8">
    <source>
        <dbReference type="EMBL" id="WTQ85616.1"/>
    </source>
</evidence>
<dbReference type="InterPro" id="IPR010488">
    <property type="entry name" value="Zeta_toxin_domain"/>
</dbReference>
<evidence type="ECO:0000256" key="3">
    <source>
        <dbReference type="ARBA" id="ARBA00022741"/>
    </source>
</evidence>
<dbReference type="GeneID" id="97286252"/>
<dbReference type="RefSeq" id="WP_405454382.1">
    <property type="nucleotide sequence ID" value="NZ_CP108164.1"/>
</dbReference>
<evidence type="ECO:0000313" key="9">
    <source>
        <dbReference type="Proteomes" id="UP001622557"/>
    </source>
</evidence>
<gene>
    <name evidence="8" type="ORF">OG350_37435</name>
</gene>
<dbReference type="EC" id="2.7.1.176" evidence="2"/>
<organism evidence="8 9">
    <name type="scientific">Streptomyces achromogenes</name>
    <dbReference type="NCBI Taxonomy" id="67255"/>
    <lineage>
        <taxon>Bacteria</taxon>
        <taxon>Bacillati</taxon>
        <taxon>Actinomycetota</taxon>
        <taxon>Actinomycetes</taxon>
        <taxon>Kitasatosporales</taxon>
        <taxon>Streptomycetaceae</taxon>
        <taxon>Streptomyces</taxon>
    </lineage>
</organism>
<keyword evidence="3" id="KW-0547">Nucleotide-binding</keyword>
<keyword evidence="9" id="KW-1185">Reference proteome</keyword>
<dbReference type="SUPFAM" id="SSF52540">
    <property type="entry name" value="P-loop containing nucleoside triphosphate hydrolases"/>
    <property type="match status" value="1"/>
</dbReference>
<keyword evidence="4" id="KW-0067">ATP-binding</keyword>
<dbReference type="Gene3D" id="3.40.50.300">
    <property type="entry name" value="P-loop containing nucleotide triphosphate hydrolases"/>
    <property type="match status" value="1"/>
</dbReference>
<evidence type="ECO:0000256" key="2">
    <source>
        <dbReference type="ARBA" id="ARBA00011963"/>
    </source>
</evidence>